<reference evidence="1 2" key="1">
    <citation type="submission" date="2023-07" db="EMBL/GenBank/DDBJ databases">
        <title>Sorghum-associated microbial communities from plants grown in Nebraska, USA.</title>
        <authorList>
            <person name="Schachtman D."/>
        </authorList>
    </citation>
    <scope>NUCLEOTIDE SEQUENCE [LARGE SCALE GENOMIC DNA]</scope>
    <source>
        <strain evidence="1 2">DS1730</strain>
    </source>
</reference>
<comment type="caution">
    <text evidence="1">The sequence shown here is derived from an EMBL/GenBank/DDBJ whole genome shotgun (WGS) entry which is preliminary data.</text>
</comment>
<sequence>MARFAAHMRSGAGNLACLWHRLREGAESDANDTVEFCFSKQRKLSAAKCIIRKALARHGRPVRITIDGRETNRIAMMQCDAEIRLSQAGKPIVIAPANT</sequence>
<keyword evidence="2" id="KW-1185">Reference proteome</keyword>
<evidence type="ECO:0000313" key="1">
    <source>
        <dbReference type="EMBL" id="MDR6434401.1"/>
    </source>
</evidence>
<dbReference type="Proteomes" id="UP001184614">
    <property type="component" value="Unassembled WGS sequence"/>
</dbReference>
<organism evidence="1 2">
    <name type="scientific">Brucella pseudogrignonensis</name>
    <dbReference type="NCBI Taxonomy" id="419475"/>
    <lineage>
        <taxon>Bacteria</taxon>
        <taxon>Pseudomonadati</taxon>
        <taxon>Pseudomonadota</taxon>
        <taxon>Alphaproteobacteria</taxon>
        <taxon>Hyphomicrobiales</taxon>
        <taxon>Brucellaceae</taxon>
        <taxon>Brucella/Ochrobactrum group</taxon>
        <taxon>Brucella</taxon>
    </lineage>
</organism>
<evidence type="ECO:0000313" key="2">
    <source>
        <dbReference type="Proteomes" id="UP001184614"/>
    </source>
</evidence>
<accession>A0ABU1MF65</accession>
<proteinExistence type="predicted"/>
<gene>
    <name evidence="1" type="ORF">J2782_004152</name>
</gene>
<name>A0ABU1MF65_9HYPH</name>
<protein>
    <submittedName>
        <fullName evidence="1">Transposase-like protein</fullName>
    </submittedName>
</protein>
<dbReference type="EMBL" id="JAVDQT010000010">
    <property type="protein sequence ID" value="MDR6434401.1"/>
    <property type="molecule type" value="Genomic_DNA"/>
</dbReference>